<dbReference type="InterPro" id="IPR029016">
    <property type="entry name" value="GAF-like_dom_sf"/>
</dbReference>
<feature type="domain" description="Histidine kinase" evidence="11">
    <location>
        <begin position="1184"/>
        <end position="1412"/>
    </location>
</feature>
<dbReference type="PANTHER" id="PTHR43547">
    <property type="entry name" value="TWO-COMPONENT HISTIDINE KINASE"/>
    <property type="match status" value="1"/>
</dbReference>
<reference evidence="15" key="1">
    <citation type="submission" date="2022-12" db="EMBL/GenBank/DDBJ databases">
        <title>Polyphasic identification of a Novel Hot-Spring Cyanobacterium Ocullathermofonsia sinensis gen nov. sp. nov. and Genomic Insights on its Adaptations to the Thermal Habitat.</title>
        <authorList>
            <person name="Daroch M."/>
            <person name="Tang J."/>
            <person name="Jiang Y."/>
        </authorList>
    </citation>
    <scope>NUCLEOTIDE SEQUENCE</scope>
    <source>
        <strain evidence="15">PKUAC-SCTA174</strain>
    </source>
</reference>
<dbReference type="InterPro" id="IPR036097">
    <property type="entry name" value="HisK_dim/P_sf"/>
</dbReference>
<dbReference type="NCBIfam" id="TIGR00229">
    <property type="entry name" value="sensory_box"/>
    <property type="match status" value="2"/>
</dbReference>
<dbReference type="Pfam" id="PF01590">
    <property type="entry name" value="GAF"/>
    <property type="match status" value="1"/>
</dbReference>
<dbReference type="InterPro" id="IPR001789">
    <property type="entry name" value="Sig_transdc_resp-reg_receiver"/>
</dbReference>
<dbReference type="SMART" id="SM00065">
    <property type="entry name" value="GAF"/>
    <property type="match status" value="3"/>
</dbReference>
<evidence type="ECO:0000256" key="9">
    <source>
        <dbReference type="PROSITE-ProRule" id="PRU00169"/>
    </source>
</evidence>
<evidence type="ECO:0000256" key="6">
    <source>
        <dbReference type="ARBA" id="ARBA00022777"/>
    </source>
</evidence>
<evidence type="ECO:0000256" key="3">
    <source>
        <dbReference type="ARBA" id="ARBA00012438"/>
    </source>
</evidence>
<evidence type="ECO:0000259" key="11">
    <source>
        <dbReference type="PROSITE" id="PS50109"/>
    </source>
</evidence>
<evidence type="ECO:0000259" key="14">
    <source>
        <dbReference type="PROSITE" id="PS50113"/>
    </source>
</evidence>
<keyword evidence="7" id="KW-0902">Two-component regulatory system</keyword>
<dbReference type="SUPFAM" id="SSF47384">
    <property type="entry name" value="Homodimeric domain of signal transducing histidine kinase"/>
    <property type="match status" value="1"/>
</dbReference>
<feature type="domain" description="PAS" evidence="13">
    <location>
        <begin position="281"/>
        <end position="352"/>
    </location>
</feature>
<dbReference type="CDD" id="cd00130">
    <property type="entry name" value="PAS"/>
    <property type="match status" value="2"/>
</dbReference>
<feature type="domain" description="Response regulatory" evidence="12">
    <location>
        <begin position="11"/>
        <end position="129"/>
    </location>
</feature>
<dbReference type="SUPFAM" id="SSF52172">
    <property type="entry name" value="CheY-like"/>
    <property type="match status" value="2"/>
</dbReference>
<dbReference type="SUPFAM" id="SSF55874">
    <property type="entry name" value="ATPase domain of HSP90 chaperone/DNA topoisomerase II/histidine kinase"/>
    <property type="match status" value="1"/>
</dbReference>
<feature type="domain" description="Response regulatory" evidence="12">
    <location>
        <begin position="1434"/>
        <end position="1552"/>
    </location>
</feature>
<dbReference type="InterPro" id="IPR000014">
    <property type="entry name" value="PAS"/>
</dbReference>
<dbReference type="InterPro" id="IPR001610">
    <property type="entry name" value="PAC"/>
</dbReference>
<evidence type="ECO:0000256" key="4">
    <source>
        <dbReference type="ARBA" id="ARBA00022553"/>
    </source>
</evidence>
<gene>
    <name evidence="15" type="ORF">OXH18_20360</name>
</gene>
<dbReference type="InterPro" id="IPR004358">
    <property type="entry name" value="Sig_transdc_His_kin-like_C"/>
</dbReference>
<dbReference type="PROSITE" id="PS50113">
    <property type="entry name" value="PAC"/>
    <property type="match status" value="2"/>
</dbReference>
<dbReference type="GO" id="GO:0000155">
    <property type="term" value="F:phosphorelay sensor kinase activity"/>
    <property type="evidence" value="ECO:0007669"/>
    <property type="project" value="InterPro"/>
</dbReference>
<dbReference type="InterPro" id="IPR003661">
    <property type="entry name" value="HisK_dim/P_dom"/>
</dbReference>
<dbReference type="InterPro" id="IPR003018">
    <property type="entry name" value="GAF"/>
</dbReference>
<dbReference type="PRINTS" id="PR00344">
    <property type="entry name" value="BCTRLSENSOR"/>
</dbReference>
<dbReference type="InterPro" id="IPR035965">
    <property type="entry name" value="PAS-like_dom_sf"/>
</dbReference>
<dbReference type="EC" id="2.7.13.3" evidence="3"/>
<dbReference type="Gene3D" id="3.30.450.20">
    <property type="entry name" value="PAS domain"/>
    <property type="match status" value="4"/>
</dbReference>
<keyword evidence="6" id="KW-0418">Kinase</keyword>
<dbReference type="InterPro" id="IPR011006">
    <property type="entry name" value="CheY-like_superfamily"/>
</dbReference>
<dbReference type="InterPro" id="IPR013655">
    <property type="entry name" value="PAS_fold_3"/>
</dbReference>
<dbReference type="CDD" id="cd16922">
    <property type="entry name" value="HATPase_EvgS-ArcB-TorS-like"/>
    <property type="match status" value="1"/>
</dbReference>
<dbReference type="PROSITE" id="PS50109">
    <property type="entry name" value="HIS_KIN"/>
    <property type="match status" value="1"/>
</dbReference>
<keyword evidence="4 9" id="KW-0597">Phosphoprotein</keyword>
<dbReference type="Pfam" id="PF00072">
    <property type="entry name" value="Response_reg"/>
    <property type="match status" value="1"/>
</dbReference>
<feature type="domain" description="PAS" evidence="13">
    <location>
        <begin position="155"/>
        <end position="225"/>
    </location>
</feature>
<sequence length="1561" mass="174053">MTPATTDPEHTILMIASTDDSIDIYQQLLAQDAEVSYRVLTKRYDDEILALCQSRPIDSILLDFHSLDGRCFEILAQLNAQLADRCPPMIVINGNDAEMAVRSLKSGAVNYLVKEQLTADKLCQALRNAISLGGVSTTENIPITQSASALQHIESAASFRMIANIVPDLLWCNDPQGVTLWYNQRWLDYTGQTFEQACGYGWLDAIHPDDRTQSLANFQAAVEQGHALQQEHRIRSAAGKYRWFLIRAEPQHDRHNQIICWFGSATDVHDQRAVLESLRQSEGRLQALIANLPGGAVFVVDRHLRYLIAEGEALSMAGFKPEDFVGRTIFEALPPELATSYEKLYRQGLAGEPFEHEHHVHNRSFISRGTPLRSPDGEIYAVLAVSYDVTDRKRAEVALRESEEKYRTLVDSIEAGFNLIELLYDQAGNVVDYRFLAVNQVFEQRTGLKDVVGKLGSEIAPNTESHWLEAYDSVVQTGEPIRIENYNEDTGRWYLAYSSRFGDVGSRQVATIFDDITDRKRHEANLAFLAEISQDLAHLTSIDETMDALGEKIAAHLGLSACAFAELNETAEIAVINHGWHRSDVPSLVGTYRMEEFVTPEILQRCRAGAAVVIRNVFDDPMTDSEQYAALNIGSFVSIPLVRNGEWRFLLVIYHSEPHDWRDDEIELTHELANRIWTRLERARAEVSLAASEEKYRLLFASINEGYALCELLYDAPDTPIDWKILQVNPAFETLTGLTNAAGKWGSELNQPLNGNWLQTLGTVARTGEATRFEQYIGSLDYWFEILVSRLDEDKHHIIVVFNNITDRKRAEAALRKSEERQSFLLKLSDALRSLADPVDIQQTVTHTAMNYFEADRCYYCEIKDGDAIILRDASREDLPSVAGTYPLSSFAIFQAVVDAGRPFVVQDAQTTDLLDEDLRQLCIQLQVISFVDVPVIKNGKPVGIFCLVQRTPRDWTDLEVELAVETADRTWAAVERARAEQAVAADLRCTTLLHDLATRLISETDIQVLHNEIVTAAIELMEAEAGSLQVFDETTQELVLLAAQGSTEAMNEHFRRVAASSGTSCGVALRNGIRSFVNFDVPESDDPDGSLRIHLTAGLLSAQSTPLITRSGKAIGMVSTHWRCHYRPTDRQLRFLDLLARQAADLIEQRQAEAERSLLLAREQVARAEAERANRIKDEFLSILSHELRSPLNPILGWSRLLQTKSLGQDKITQALSTIERNVRLQTQLVDDLLDVARVLRGKLSLNEAAVNLVPVIEAALEVVRTAAEAKSIMLHAELIDVGYLRGDTVRLQQIVWNLLSNAIKFTPSGGRVEIGLRQVVGDGEVESSSPSSYAEITVTDTGKGISREFLPHIFESFRQEDTSITRQYGGLGLGLAIVKYLVDAHGGTIAADSPGAGQGATFTVRFPLLRRDSMTLVVEPSLSTNIDLTGMKVLAVDDSEDARELLVTLLTQYGAETKVVTSGEDVLAQLTSFQPMVLVCDIGMPDMDGYTLIQQVRSLHPRQGGRVPAIALTAYATEEDRQRVLRCGFQKHIVKPLEPDTLAIAIAELVRRNLSRPYD</sequence>
<dbReference type="SMART" id="SM00091">
    <property type="entry name" value="PAS"/>
    <property type="match status" value="2"/>
</dbReference>
<feature type="coiled-coil region" evidence="10">
    <location>
        <begin position="1137"/>
        <end position="1172"/>
    </location>
</feature>
<dbReference type="InterPro" id="IPR013656">
    <property type="entry name" value="PAS_4"/>
</dbReference>
<keyword evidence="5" id="KW-0808">Transferase</keyword>
<evidence type="ECO:0000256" key="2">
    <source>
        <dbReference type="ARBA" id="ARBA00006402"/>
    </source>
</evidence>
<dbReference type="SUPFAM" id="SSF55781">
    <property type="entry name" value="GAF domain-like"/>
    <property type="match status" value="3"/>
</dbReference>
<dbReference type="SMART" id="SM00387">
    <property type="entry name" value="HATPase_c"/>
    <property type="match status" value="1"/>
</dbReference>
<evidence type="ECO:0000256" key="1">
    <source>
        <dbReference type="ARBA" id="ARBA00000085"/>
    </source>
</evidence>
<comment type="similarity">
    <text evidence="2">In the N-terminal section; belongs to the phytochrome family.</text>
</comment>
<dbReference type="Pfam" id="PF08448">
    <property type="entry name" value="PAS_4"/>
    <property type="match status" value="1"/>
</dbReference>
<keyword evidence="16" id="KW-1185">Reference proteome</keyword>
<evidence type="ECO:0000256" key="7">
    <source>
        <dbReference type="ARBA" id="ARBA00023012"/>
    </source>
</evidence>
<evidence type="ECO:0000259" key="13">
    <source>
        <dbReference type="PROSITE" id="PS50112"/>
    </source>
</evidence>
<feature type="domain" description="PAC" evidence="14">
    <location>
        <begin position="228"/>
        <end position="280"/>
    </location>
</feature>
<dbReference type="InterPro" id="IPR005467">
    <property type="entry name" value="His_kinase_dom"/>
</dbReference>
<dbReference type="SUPFAM" id="SSF55785">
    <property type="entry name" value="PYP-like sensor domain (PAS domain)"/>
    <property type="match status" value="4"/>
</dbReference>
<dbReference type="SMART" id="SM00388">
    <property type="entry name" value="HisKA"/>
    <property type="match status" value="1"/>
</dbReference>
<dbReference type="SMART" id="SM00448">
    <property type="entry name" value="REC"/>
    <property type="match status" value="1"/>
</dbReference>
<dbReference type="RefSeq" id="WP_268609297.1">
    <property type="nucleotide sequence ID" value="NZ_CP113797.1"/>
</dbReference>
<dbReference type="Pfam" id="PF13188">
    <property type="entry name" value="PAS_8"/>
    <property type="match status" value="1"/>
</dbReference>
<dbReference type="PROSITE" id="PS50110">
    <property type="entry name" value="RESPONSE_REGULATORY"/>
    <property type="match status" value="2"/>
</dbReference>
<dbReference type="FunFam" id="3.30.565.10:FF:000010">
    <property type="entry name" value="Sensor histidine kinase RcsC"/>
    <property type="match status" value="1"/>
</dbReference>
<dbReference type="Gene3D" id="3.30.450.40">
    <property type="match status" value="3"/>
</dbReference>
<dbReference type="Pfam" id="PF00512">
    <property type="entry name" value="HisKA"/>
    <property type="match status" value="1"/>
</dbReference>
<dbReference type="PROSITE" id="PS50112">
    <property type="entry name" value="PAS"/>
    <property type="match status" value="2"/>
</dbReference>
<dbReference type="Gene3D" id="3.30.565.10">
    <property type="entry name" value="Histidine kinase-like ATPase, C-terminal domain"/>
    <property type="match status" value="1"/>
</dbReference>
<name>A0A9E8ZCU8_9CYAN</name>
<dbReference type="SMART" id="SM00086">
    <property type="entry name" value="PAC"/>
    <property type="match status" value="2"/>
</dbReference>
<dbReference type="InterPro" id="IPR036890">
    <property type="entry name" value="HATPase_C_sf"/>
</dbReference>
<comment type="catalytic activity">
    <reaction evidence="1">
        <text>ATP + protein L-histidine = ADP + protein N-phospho-L-histidine.</text>
        <dbReference type="EC" id="2.7.13.3"/>
    </reaction>
</comment>
<evidence type="ECO:0000256" key="5">
    <source>
        <dbReference type="ARBA" id="ARBA00022679"/>
    </source>
</evidence>
<evidence type="ECO:0000313" key="15">
    <source>
        <dbReference type="EMBL" id="WAL59502.1"/>
    </source>
</evidence>
<proteinExistence type="inferred from homology"/>
<evidence type="ECO:0000313" key="16">
    <source>
        <dbReference type="Proteomes" id="UP001163152"/>
    </source>
</evidence>
<dbReference type="InterPro" id="IPR003594">
    <property type="entry name" value="HATPase_dom"/>
</dbReference>
<dbReference type="Proteomes" id="UP001163152">
    <property type="component" value="Chromosome"/>
</dbReference>
<dbReference type="InterPro" id="IPR000700">
    <property type="entry name" value="PAS-assoc_C"/>
</dbReference>
<dbReference type="Gene3D" id="1.10.287.130">
    <property type="match status" value="1"/>
</dbReference>
<dbReference type="FunFam" id="3.30.450.20:FF:000099">
    <property type="entry name" value="Sensory box sensor histidine kinase"/>
    <property type="match status" value="1"/>
</dbReference>
<evidence type="ECO:0000256" key="10">
    <source>
        <dbReference type="SAM" id="Coils"/>
    </source>
</evidence>
<accession>A0A9E8ZCU8</accession>
<dbReference type="Pfam" id="PF02518">
    <property type="entry name" value="HATPase_c"/>
    <property type="match status" value="1"/>
</dbReference>
<evidence type="ECO:0000256" key="8">
    <source>
        <dbReference type="ARBA" id="ARBA00074306"/>
    </source>
</evidence>
<dbReference type="CDD" id="cd00082">
    <property type="entry name" value="HisKA"/>
    <property type="match status" value="1"/>
</dbReference>
<dbReference type="CDD" id="cd17580">
    <property type="entry name" value="REC_2_DhkD-like"/>
    <property type="match status" value="1"/>
</dbReference>
<protein>
    <recommendedName>
        <fullName evidence="8">Circadian input-output histidine kinase CikA</fullName>
        <ecNumber evidence="3">2.7.13.3</ecNumber>
    </recommendedName>
</protein>
<dbReference type="Gene3D" id="3.40.50.2300">
    <property type="match status" value="2"/>
</dbReference>
<feature type="domain" description="PAC" evidence="14">
    <location>
        <begin position="339"/>
        <end position="401"/>
    </location>
</feature>
<dbReference type="Pfam" id="PF08447">
    <property type="entry name" value="PAS_3"/>
    <property type="match status" value="1"/>
</dbReference>
<dbReference type="KEGG" id="tsin:OXH18_20360"/>
<feature type="modified residue" description="4-aspartylphosphate" evidence="9">
    <location>
        <position position="63"/>
    </location>
</feature>
<keyword evidence="10" id="KW-0175">Coiled coil</keyword>
<dbReference type="PANTHER" id="PTHR43547:SF2">
    <property type="entry name" value="HYBRID SIGNAL TRANSDUCTION HISTIDINE KINASE C"/>
    <property type="match status" value="1"/>
</dbReference>
<evidence type="ECO:0000259" key="12">
    <source>
        <dbReference type="PROSITE" id="PS50110"/>
    </source>
</evidence>
<dbReference type="Pfam" id="PF13185">
    <property type="entry name" value="GAF_2"/>
    <property type="match status" value="2"/>
</dbReference>
<dbReference type="EMBL" id="CP113797">
    <property type="protein sequence ID" value="WAL59502.1"/>
    <property type="molecule type" value="Genomic_DNA"/>
</dbReference>
<feature type="modified residue" description="4-aspartylphosphate" evidence="9">
    <location>
        <position position="1483"/>
    </location>
</feature>
<organism evidence="15 16">
    <name type="scientific">Thermocoleostomius sinensis A174</name>
    <dbReference type="NCBI Taxonomy" id="2016057"/>
    <lineage>
        <taxon>Bacteria</taxon>
        <taxon>Bacillati</taxon>
        <taxon>Cyanobacteriota</taxon>
        <taxon>Cyanophyceae</taxon>
        <taxon>Oculatellales</taxon>
        <taxon>Oculatellaceae</taxon>
        <taxon>Thermocoleostomius</taxon>
    </lineage>
</organism>